<reference evidence="1 2" key="1">
    <citation type="journal article" date="2014" name="Genome Biol. Evol.">
        <title>The genome of the myxosporean Thelohanellus kitauei shows adaptations to nutrient acquisition within its fish host.</title>
        <authorList>
            <person name="Yang Y."/>
            <person name="Xiong J."/>
            <person name="Zhou Z."/>
            <person name="Huo F."/>
            <person name="Miao W."/>
            <person name="Ran C."/>
            <person name="Liu Y."/>
            <person name="Zhang J."/>
            <person name="Feng J."/>
            <person name="Wang M."/>
            <person name="Wang M."/>
            <person name="Wang L."/>
            <person name="Yao B."/>
        </authorList>
    </citation>
    <scope>NUCLEOTIDE SEQUENCE [LARGE SCALE GENOMIC DNA]</scope>
    <source>
        <strain evidence="1">Wuqing</strain>
    </source>
</reference>
<dbReference type="AlphaFoldDB" id="A0A0C2J9K2"/>
<gene>
    <name evidence="1" type="ORF">RF11_08454</name>
</gene>
<dbReference type="Proteomes" id="UP000031668">
    <property type="component" value="Unassembled WGS sequence"/>
</dbReference>
<keyword evidence="2" id="KW-1185">Reference proteome</keyword>
<proteinExistence type="predicted"/>
<organism evidence="1 2">
    <name type="scientific">Thelohanellus kitauei</name>
    <name type="common">Myxosporean</name>
    <dbReference type="NCBI Taxonomy" id="669202"/>
    <lineage>
        <taxon>Eukaryota</taxon>
        <taxon>Metazoa</taxon>
        <taxon>Cnidaria</taxon>
        <taxon>Myxozoa</taxon>
        <taxon>Myxosporea</taxon>
        <taxon>Bivalvulida</taxon>
        <taxon>Platysporina</taxon>
        <taxon>Myxobolidae</taxon>
        <taxon>Thelohanellus</taxon>
    </lineage>
</organism>
<dbReference type="OrthoDB" id="10029846at2759"/>
<evidence type="ECO:0000313" key="2">
    <source>
        <dbReference type="Proteomes" id="UP000031668"/>
    </source>
</evidence>
<accession>A0A0C2J9K2</accession>
<sequence>MAKHSIKNRHGLDLLIGEVLSTNSKIDFVDKKEHRHDPDPNQVKARRELNQVKENDINCTASMYPGLSSITGLVQHTRRVANTPFSSPDSLSSIALPIEKLLRSSDCCYCDGTFKTAISLFSRLDMVHYKINITVIPTVYALLPAKSKSIYTPFFTAIRNLKPCL</sequence>
<name>A0A0C2J9K2_THEKT</name>
<dbReference type="EMBL" id="JWZT01003715">
    <property type="protein sequence ID" value="KII65818.1"/>
    <property type="molecule type" value="Genomic_DNA"/>
</dbReference>
<protein>
    <submittedName>
        <fullName evidence="1">Uncharacterized protein</fullName>
    </submittedName>
</protein>
<comment type="caution">
    <text evidence="1">The sequence shown here is derived from an EMBL/GenBank/DDBJ whole genome shotgun (WGS) entry which is preliminary data.</text>
</comment>
<evidence type="ECO:0000313" key="1">
    <source>
        <dbReference type="EMBL" id="KII65818.1"/>
    </source>
</evidence>